<dbReference type="GO" id="GO:0045277">
    <property type="term" value="C:respiratory chain complex IV"/>
    <property type="evidence" value="ECO:0007669"/>
    <property type="project" value="InterPro"/>
</dbReference>
<reference evidence="12" key="1">
    <citation type="submission" date="2016-11" db="UniProtKB">
        <authorList>
            <consortium name="WormBaseParasite"/>
        </authorList>
    </citation>
    <scope>IDENTIFICATION</scope>
</reference>
<protein>
    <submittedName>
        <fullName evidence="12">Ion_trans_2 domain-containing protein</fullName>
    </submittedName>
</protein>
<evidence type="ECO:0000313" key="12">
    <source>
        <dbReference type="WBParaSite" id="Hba_15997"/>
    </source>
</evidence>
<accession>A0A1I7XEB5</accession>
<dbReference type="Proteomes" id="UP000095283">
    <property type="component" value="Unplaced"/>
</dbReference>
<evidence type="ECO:0000313" key="11">
    <source>
        <dbReference type="Proteomes" id="UP000095283"/>
    </source>
</evidence>
<keyword evidence="6 10" id="KW-1133">Transmembrane helix</keyword>
<dbReference type="InterPro" id="IPR036639">
    <property type="entry name" value="Cyt_c_oxidase_su4_sf"/>
</dbReference>
<comment type="similarity">
    <text evidence="2">Belongs to the cytochrome c oxidase IV family.</text>
</comment>
<dbReference type="GO" id="GO:0005743">
    <property type="term" value="C:mitochondrial inner membrane"/>
    <property type="evidence" value="ECO:0007669"/>
    <property type="project" value="UniProtKB-SubCell"/>
</dbReference>
<keyword evidence="9 10" id="KW-0472">Membrane</keyword>
<evidence type="ECO:0000256" key="3">
    <source>
        <dbReference type="ARBA" id="ARBA00022692"/>
    </source>
</evidence>
<keyword evidence="8" id="KW-0496">Mitochondrion</keyword>
<keyword evidence="5" id="KW-0809">Transit peptide</keyword>
<dbReference type="PANTHER" id="PTHR10707:SF10">
    <property type="entry name" value="CYTOCHROME C OXIDASE SUBUNIT 4"/>
    <property type="match status" value="1"/>
</dbReference>
<evidence type="ECO:0000256" key="9">
    <source>
        <dbReference type="ARBA" id="ARBA00023136"/>
    </source>
</evidence>
<evidence type="ECO:0000256" key="6">
    <source>
        <dbReference type="ARBA" id="ARBA00022989"/>
    </source>
</evidence>
<dbReference type="InterPro" id="IPR004203">
    <property type="entry name" value="Cyt_c_oxidase_su4_fam"/>
</dbReference>
<keyword evidence="3 10" id="KW-0812">Transmembrane</keyword>
<dbReference type="GO" id="GO:0006123">
    <property type="term" value="P:mitochondrial electron transport, cytochrome c to oxygen"/>
    <property type="evidence" value="ECO:0007669"/>
    <property type="project" value="InterPro"/>
</dbReference>
<keyword evidence="11" id="KW-1185">Reference proteome</keyword>
<evidence type="ECO:0000256" key="4">
    <source>
        <dbReference type="ARBA" id="ARBA00022792"/>
    </source>
</evidence>
<keyword evidence="4" id="KW-0999">Mitochondrion inner membrane</keyword>
<evidence type="ECO:0000256" key="1">
    <source>
        <dbReference type="ARBA" id="ARBA00004434"/>
    </source>
</evidence>
<dbReference type="Pfam" id="PF02936">
    <property type="entry name" value="COX4"/>
    <property type="match status" value="1"/>
</dbReference>
<dbReference type="WBParaSite" id="Hba_15997">
    <property type="protein sequence ID" value="Hba_15997"/>
    <property type="gene ID" value="Hba_15997"/>
</dbReference>
<feature type="transmembrane region" description="Helical" evidence="10">
    <location>
        <begin position="54"/>
        <end position="79"/>
    </location>
</feature>
<sequence length="120" mass="14111">MLSPIRFRKEDEIITPIRQKELGDWKNLTSEEKKLLYRYSFKQTLSEFEAPTGYWKVITATVFTVLSFATLYSVFLNLYGLLLSPDKFKVGNKYEIVLNVIFMHTSFQEACEFSPCRQFS</sequence>
<dbReference type="Gene3D" id="1.10.442.10">
    <property type="entry name" value="Cytochrome c oxidase subunit IV"/>
    <property type="match status" value="1"/>
</dbReference>
<dbReference type="PANTHER" id="PTHR10707">
    <property type="entry name" value="CYTOCHROME C OXIDASE SUBUNIT IV"/>
    <property type="match status" value="1"/>
</dbReference>
<name>A0A1I7XEB5_HETBA</name>
<evidence type="ECO:0000256" key="7">
    <source>
        <dbReference type="ARBA" id="ARBA00023002"/>
    </source>
</evidence>
<comment type="subcellular location">
    <subcellularLocation>
        <location evidence="1">Mitochondrion inner membrane</location>
        <topology evidence="1">Single-pass membrane protein</topology>
    </subcellularLocation>
</comment>
<evidence type="ECO:0000256" key="5">
    <source>
        <dbReference type="ARBA" id="ARBA00022946"/>
    </source>
</evidence>
<dbReference type="AlphaFoldDB" id="A0A1I7XEB5"/>
<keyword evidence="7" id="KW-0560">Oxidoreductase</keyword>
<dbReference type="SUPFAM" id="SSF81406">
    <property type="entry name" value="Mitochondrial cytochrome c oxidase subunit IV"/>
    <property type="match status" value="1"/>
</dbReference>
<dbReference type="GO" id="GO:0016491">
    <property type="term" value="F:oxidoreductase activity"/>
    <property type="evidence" value="ECO:0007669"/>
    <property type="project" value="UniProtKB-KW"/>
</dbReference>
<organism evidence="11 12">
    <name type="scientific">Heterorhabditis bacteriophora</name>
    <name type="common">Entomopathogenic nematode worm</name>
    <dbReference type="NCBI Taxonomy" id="37862"/>
    <lineage>
        <taxon>Eukaryota</taxon>
        <taxon>Metazoa</taxon>
        <taxon>Ecdysozoa</taxon>
        <taxon>Nematoda</taxon>
        <taxon>Chromadorea</taxon>
        <taxon>Rhabditida</taxon>
        <taxon>Rhabditina</taxon>
        <taxon>Rhabditomorpha</taxon>
        <taxon>Strongyloidea</taxon>
        <taxon>Heterorhabditidae</taxon>
        <taxon>Heterorhabditis</taxon>
    </lineage>
</organism>
<evidence type="ECO:0000256" key="8">
    <source>
        <dbReference type="ARBA" id="ARBA00023128"/>
    </source>
</evidence>
<evidence type="ECO:0000256" key="2">
    <source>
        <dbReference type="ARBA" id="ARBA00008135"/>
    </source>
</evidence>
<proteinExistence type="inferred from homology"/>
<evidence type="ECO:0000256" key="10">
    <source>
        <dbReference type="SAM" id="Phobius"/>
    </source>
</evidence>